<dbReference type="EMBL" id="JAJEQE010000054">
    <property type="protein sequence ID" value="MCC2150069.1"/>
    <property type="molecule type" value="Genomic_DNA"/>
</dbReference>
<keyword evidence="3" id="KW-1185">Reference proteome</keyword>
<organism evidence="2 3">
    <name type="scientific">Hominisplanchenecus faecis</name>
    <dbReference type="NCBI Taxonomy" id="2885351"/>
    <lineage>
        <taxon>Bacteria</taxon>
        <taxon>Bacillati</taxon>
        <taxon>Bacillota</taxon>
        <taxon>Clostridia</taxon>
        <taxon>Lachnospirales</taxon>
        <taxon>Lachnospiraceae</taxon>
        <taxon>Hominisplanchenecus</taxon>
    </lineage>
</organism>
<proteinExistence type="predicted"/>
<comment type="caution">
    <text evidence="2">The sequence shown here is derived from an EMBL/GenBank/DDBJ whole genome shotgun (WGS) entry which is preliminary data.</text>
</comment>
<evidence type="ECO:0000313" key="2">
    <source>
        <dbReference type="EMBL" id="MCC2150069.1"/>
    </source>
</evidence>
<evidence type="ECO:0000313" key="3">
    <source>
        <dbReference type="Proteomes" id="UP001299235"/>
    </source>
</evidence>
<feature type="compositionally biased region" description="Basic and acidic residues" evidence="1">
    <location>
        <begin position="395"/>
        <end position="418"/>
    </location>
</feature>
<sequence length="418" mass="47286">MIEIGIWKRWREAREQPKETEIVSDSLLRALIGETKITAEEAMSIPTVAGCVGKIADTVASLEIKLYRRNGDAIEEMTDDKRTKLLNGDTGDTLDAFQMKRAMVKDMFLDKGGYAFVHKSNGEIVSLHYVEANRLAFTYDPNPIFKDYKIYCYGAYYEGWQWIKLLRNTRNGYSGESIVDESKTFFETAYASLLYEKNLVKTGGNKKGFLQSAKKLSTEAMEALKKAFKRMYSDSSENVIVLNDGLTFKESSNTSVELQLNENKKTNADEICKMFHVPPSIISGKATEEDKKNYIEGAIIPILDRFATAINAVMLDEDEKNDMFFSFDTTDLVKGDIEKRFGAYKIAIDSGFMQIDEVREKEKLPAFGLDFIKLGLQDVLYSPSSKTVYTPNTDKTSKMGENPVKEEPEKKEGEEDAD</sequence>
<accession>A0ABS8EYQ6</accession>
<reference evidence="2 3" key="1">
    <citation type="submission" date="2021-10" db="EMBL/GenBank/DDBJ databases">
        <title>Anaerobic single-cell dispensing facilitates the cultivation of human gut bacteria.</title>
        <authorList>
            <person name="Afrizal A."/>
        </authorList>
    </citation>
    <scope>NUCLEOTIDE SEQUENCE [LARGE SCALE GENOMIC DNA]</scope>
    <source>
        <strain evidence="2 3">CLA-AA-H246</strain>
    </source>
</reference>
<dbReference type="RefSeq" id="WP_248835921.1">
    <property type="nucleotide sequence ID" value="NZ_JAJEQE010000054.1"/>
</dbReference>
<dbReference type="Proteomes" id="UP001299235">
    <property type="component" value="Unassembled WGS sequence"/>
</dbReference>
<dbReference type="InterPro" id="IPR006427">
    <property type="entry name" value="Portal_HK97"/>
</dbReference>
<evidence type="ECO:0000256" key="1">
    <source>
        <dbReference type="SAM" id="MobiDB-lite"/>
    </source>
</evidence>
<name>A0ABS8EYQ6_9FIRM</name>
<feature type="compositionally biased region" description="Polar residues" evidence="1">
    <location>
        <begin position="384"/>
        <end position="394"/>
    </location>
</feature>
<feature type="region of interest" description="Disordered" evidence="1">
    <location>
        <begin position="384"/>
        <end position="418"/>
    </location>
</feature>
<protein>
    <submittedName>
        <fullName evidence="2">Phage portal protein</fullName>
    </submittedName>
</protein>
<dbReference type="Pfam" id="PF04860">
    <property type="entry name" value="Phage_portal"/>
    <property type="match status" value="1"/>
</dbReference>
<dbReference type="InterPro" id="IPR006944">
    <property type="entry name" value="Phage/GTA_portal"/>
</dbReference>
<gene>
    <name evidence="2" type="ORF">LKD42_12605</name>
</gene>
<dbReference type="NCBIfam" id="TIGR01537">
    <property type="entry name" value="portal_HK97"/>
    <property type="match status" value="1"/>
</dbReference>